<dbReference type="CDD" id="cd00833">
    <property type="entry name" value="PKS"/>
    <property type="match status" value="3"/>
</dbReference>
<dbReference type="InterPro" id="IPR001227">
    <property type="entry name" value="Ac_transferase_dom_sf"/>
</dbReference>
<dbReference type="InterPro" id="IPR014030">
    <property type="entry name" value="Ketoacyl_synth_N"/>
</dbReference>
<dbReference type="RefSeq" id="WP_137968939.1">
    <property type="nucleotide sequence ID" value="NZ_BJHV01000001.1"/>
</dbReference>
<dbReference type="GO" id="GO:0004312">
    <property type="term" value="F:fatty acid synthase activity"/>
    <property type="evidence" value="ECO:0007669"/>
    <property type="project" value="TreeGrafter"/>
</dbReference>
<dbReference type="GO" id="GO:0006633">
    <property type="term" value="P:fatty acid biosynthetic process"/>
    <property type="evidence" value="ECO:0007669"/>
    <property type="project" value="InterPro"/>
</dbReference>
<dbReference type="Gene3D" id="3.30.70.3290">
    <property type="match status" value="3"/>
</dbReference>
<organism evidence="11 12">
    <name type="scientific">Streptomyces antimycoticus</name>
    <dbReference type="NCBI Taxonomy" id="68175"/>
    <lineage>
        <taxon>Bacteria</taxon>
        <taxon>Bacillati</taxon>
        <taxon>Actinomycetota</taxon>
        <taxon>Actinomycetes</taxon>
        <taxon>Kitasatosporales</taxon>
        <taxon>Streptomycetaceae</taxon>
        <taxon>Streptomyces</taxon>
        <taxon>Streptomyces violaceusniger group</taxon>
    </lineage>
</organism>
<keyword evidence="12" id="KW-1185">Reference proteome</keyword>
<feature type="domain" description="Ketosynthase family 3 (KS3)" evidence="10">
    <location>
        <begin position="3198"/>
        <end position="3624"/>
    </location>
</feature>
<dbReference type="InterPro" id="IPR050091">
    <property type="entry name" value="PKS_NRPS_Biosynth_Enz"/>
</dbReference>
<comment type="caution">
    <text evidence="11">The sequence shown here is derived from an EMBL/GenBank/DDBJ whole genome shotgun (WGS) entry which is preliminary data.</text>
</comment>
<dbReference type="Gene3D" id="3.40.366.10">
    <property type="entry name" value="Malonyl-Coenzyme A Acyl Carrier Protein, domain 2"/>
    <property type="match status" value="3"/>
</dbReference>
<keyword evidence="2" id="KW-0596">Phosphopantetheine</keyword>
<evidence type="ECO:0000256" key="3">
    <source>
        <dbReference type="ARBA" id="ARBA00022553"/>
    </source>
</evidence>
<sequence length="4820" mass="510586">MASNEEKLLDYLKRVTADLRQTQRRLKDVESAGHEPVAIVGMSCRFPGGVRSPEELWELVATERDAISELPTDRNWDLENLFHPDPDHPGTSYTREGGFIDDPAGFDATFFGISPREALGMAPQQRLALEASWEAIEHAGVDPESLRGSRTGTFIGCDHLDYCSDASQVPEGSAGYFTIGNSASVVSGRVAYTLGLEGAAVTVDTACSSSLVAMHLACQAIRQGECDMALAGGVAVMSSTAPFIGFSELRGLAPDGRSKAFSANSDGMTLAEGVGVLLLERLSDAHRNGHQVLAVIRGTAVNQDGASNGLTAPNGPSQQRVIRQALANARLSPSEVDAVEAHGTGTTLGDPIEAQALLATYGQERDEGCPLWLGSIKSNIGHAQMAAGAAGVIKMVMAMRHGVLPASLHIDEPTPHVDWNAGDVHLLTEAREWPRGAHPRRAGVSSFGISGTNAHLILEQAPEEAATELGGLGVEPVEPLAVEPVEPVAVEPVAAEVEPGVGAEPVAVAVEPVGGPVPWVVSARGTEALRGQARALAARVNADPGVTAAEVGWSLLRSRTLFDHRAVVIGQDRDELVAGLEALAAGDSHPSLVHPGQAAEAVGQTVFLFSGQGSQRPGMGAELYDRFPVFAEAFDEVCGLLDPHLEHPLRELVFSRDPEDAALLDHTTYAQAGLFALHIALARLLDSVGVRPDAVIGHSIGEIAAAHIAGVFNLPDACHLVAARATLMGGLPDGGGMATIAATPDELTEDLARHHGRVSIAALNTPGNTVISGPLETVTDISATWAAKGRKTRTLTVSHAFHSPLMEPILEPFKEAISGLTYHPPTIPLISNLTGQPADEHITTPDYWTQHIRQPVHFHPAITHTAPHTSTYLELGPDPVLATATQHTLHHHHTTTTNTEQNNPTEPTPLITSALTRKQPEGRALAHALARLHSVGVEVDWTSWFPADPAPQVVGLPTYAFQHQRFWLAPPAARTSFQGTAEDPAEAQLWHAIEELDVDTLTSTLRLEKGSPGIDALLPALPVLSAWRRQHRERSTIDSWRYRATWQQLPDPATPALTGTWLVVAPAGQEEHTTVRVIVQALQTHGATTQPFEVDAHDVDRATLRERLGRLTEEAQPAGVISLLALDQEPLIGHSAVPAGLGATVALLQALGDADISAPLWCVTQGAVATGRSDLLPHPEQSQIWGFGRVAALEHPQRWGGLIDLPATMTHHTAARLAALLVPGQPEDQAAIRTTGTYARRLARVPAVDTAPAPWEPSGTTLITGGTGGLGAQIARWLAHRGAPHLHLISRSGPDAPGASELSEELTALGTDVTITACDASDRAALRQLIDTVPAEHPLTAVFHTAGTMELGQIGELDPGRLQSVLRSKALAAAHLHDLTQHLDLTAFILFSSNAATWGSGQQAAYAAANTYLDALAEHRRTRGLPATSLAWGPWGEAGMAADQHTLSHLERRGLSPLPTDLAIASLHHALTHHDTAVTIADVDWARFGSTFTAQRPSPFLTRLMPSAAEPATSTDTADDNPLRQQLSAAPAAQRHQLLVRHIQTLAATILGHPGLDAIPPAQPFQELGFDSLTAVELRNQLATTTGLPLAPALVFDHPTPNALATYLGAELTGRKPAVTTHTAFAAADDEPIAIVGMACRYPGGVRSPEELWELVAAGRDAVGEMPTDRGWDLNTLFDPDPERLGTSYAREGGFLHDAAGFDAAFFGISPREALAMDPQQRLLLETAWETFENAGLDRDTLAGSVTGVFAGGTYQGYGASGSSSAREVEGYLLAGGTPSVMSGRVAYAFGLEGPAVTVDTACSSSLVAMHLAAQALRQGECTMALAGGVTVMATPTTFIEFSRQRGLAADGRCKPFASAADGTGWGEGAGLLLLERLSDARRNGHRVMAVLRGSAVNQDGTSNGLTAPNGPSQQRVIAQALANARLSPAEVDVVEGHGTGTTLGDPIEAQALLATYGQERRGGHPLWLGSIKSNIGHTQAAAGVAGVIKMVMAMRHGVLPASLHIDEPTPHVDWNAGEVHLLTEAREWPGDEHPRRAGVSSFGISGTNAHVIVEQAPEEPPAAVEAIEAEPVGGPVPWVVSARGTEALRGQARALAARVNADPGVTAAEVGWSLLRTRTLFDQSAVVIGQDREELVAGLEALASGEPHPGLVGPGETTADATGQTVFLFSGQGSQRPGMGAELYDRFPVFAEAFDEVCALLDPHLERPLRQVVFDTDAERAGLLDHTTYAQAGLFALHIALARLLNSVGVRPDAVIGHSIGEIAAAHIAGVFNLPDACHLVATRATLMGGLPDGGGMATIAATPDELTKDLARHHGQVSIAALNTPGNTVISGPLETVTDISATWAAKGRKTRTLTVSHAFHSPLMDPILKPFKEAISGLTYHPPTIPLISNLTGQPADNHITTPDYWTQHIRQPVHFHPAITHTAPHTSTYLELGPDPILTTATHHTLHHHTTTNTNTNTKQNNPTNRPTPLTTSTLTHKQPDTQALTHTLAQLHTNGTTIDWTSWYPATPTPRTIDLPTYAFQHQHYWLSSASSSGPAAPTEAALVDREFWEAVEREDLEALAATIDSPADQQPMLSAVLPTLSAWRRHHREQSVINSWRYQATWKRLSASSAPPALSGTWLLIVPAGQSDHPAVATAEQALTAHGATPLRHVLDTHTVDRDALADQLTRLTSEAEPAGVLSLLSVDEEPHPGYAAVPLGLAATTALVQALGDAEIPAPLWCLTQGAVATGPGDPLPSPRQAQTWGLGRAAALEHPRRWGGLIDLPTVMDHHTSDRLAALLTPGRPEDQTAIRATGSYARRLRTAGAPATAPRTWQPTGTTLITGGTGGLGAHVARWLAHHGAPHLHLISRSGPDAPGATQLTQELTTLGTTVTITACDATDRTALQHLLDTIPAEHPLTTVIHAAGTSDTELIADLEPERLQHVLGPKALAATHLHELTQGLDLSAFVLFSSGAAAWGGSRQGAYAAANTYLDALAEHRRARGLPATSLAWGPWGDAGMAADETALAFYGRRGLSPLSPELAVASLQHSLDHRDTTITVADIDWEKFPAAFTAQRPSPLLDDLITTTENPAERTNSASTGASAGTSLQRRLSVGTPEQQHQLLLERIQSLAASILGHSGPDAIPPAQPFQELGFDSLTAVELRNQLATATGIDLAPALVFDHPTPNALATYLRAELTGQQIAVAAHTPTTAAQDEPIAIVGMACRYPGDAHSPKDLWDLVIAHRDAIAEMPTDRNWDLNALYDPDPDRAGTSYVREGGFLYQAAEFDPGFFGISPREAVAMDPQQRLLLETAWETFENAGLDRDTLAGSNTGVFAGVTSQDYLSLTGDTASDVEGYVATGNIGSVVSGRVAYSFGLEGPAVTVDTACSSSLVAMHLAAQALRQGECTMALAGGVTVMATPGAFIEFSRQRGLAPDARCKPFAAAADGMVWGEGAGLVLLERLSDARRNGHRVLAVVRGSAVNQDGTSNGLTAPNGPSQQRVIRQALANARLSPSEVDAVEAHGTGTTLGDPIEAQALLATYGQDRPEDRPLWLGSIKSNIGHTQAAAGVAGVIKMVMAMRHGMLPASLHIDEPTPHVDWNAGDLRLLTEPVPWPQGERPRRAGVSSFGISGTNAHLILEQAPEPIEPTQVSNAAGVTPWVISAQSDAALRGQARALTGHIVGDPEVTPAEVGWSLLRTRTLLDHRAVVIGQDRDELVAGLEALAAGDPHPSLVHPGQAAEAAGQTVFLFSGQGSQRPGMGAELYDRFPVFAEAFDEVCALLDPHLERPLRQVVFDTDAERAGLLDHTTYAQAGLFALHIALARLLNSVGVRPDAVIGHSIGEIAAAHIAGVFNLPDACHLVATRATLMGGLPDGGGMATIAATPDELTKDLARHHGQVSIAALNTPGNTVISGPLETVTDISATWAAKGRKTRTLTVSHAFHSPLMDPILEPFKEAISGLTYHPPTIPLISNLTGQPADNHITTPDYWTQHIRQPVHFHPAITHTAPHTSTYLELGPDPILTTATHHTLHHHTTTTNTKQNNPTNRPTPLTTSTLTHKQPDTQALTHTLAQLHTSGTTIDWTSWYPATPTPRTIDLPTYAFQHQHYWLAPPAPRADANAHGHDPAEAQLWHAIEELDVDALTCTLQLEKGSPGIDALLPALPVLSTWRRRHRERSTIDSWRYRVAWRQLPDPATAPTLSGTWLLLVPSGREEHPAVRAAVQALDAHGAAHELLSVDGADARRDGLAPLVSHLPDGSTPEGILSLLALDQTPHPDHPAVPLGLAATAALVQALSQTAPVAPLWCVTQGAVAAVATDPLPHPHQAQVWGLGRVAALEHPHLWGGLIDLPTVVDARTAARIASVLVPGQPEDQVAIRSTALARRLERAACPDNAPTAWRPTGTTLITGGTGGLGTHVARWLAHHGAPHLHLISRSGPDAPGATQLTQELTTLGTTVTITACDATDRTALQHLLDTIPAEHPLTTVIHAAGIAENTPLAELDLPGIEAVLRPKALAAALLHELTEGLDLSAFVLFSSGAAAWGGSRQPSYAAANAYLDALAEHRRARGLPATSLAWAPWSDAGMAADEAVVEYYRRRGMRPLDTDLAIASLQHSLDHGDTTVTIADIDWERFPAGFTAQRPSPLLSDLAAAASPGVDATPDDAAAVSGSLQRQLATSTPTQQHQLLLHHIQTHAAAILGHPTIDAVPPTQPFQELGFDSLTAVEFGHRLSAATGLDLPPTLVFDHPTPKELADFLRERLVEGELTSEGHLLSELDRWDAVSAPSAVDEAARRRITGRLRLLLAKWNDTERETERSAAHSELETATAEDIFDLISDEFGKS</sequence>
<feature type="domain" description="Carrier" evidence="9">
    <location>
        <begin position="3105"/>
        <end position="3180"/>
    </location>
</feature>
<dbReference type="PROSITE" id="PS00012">
    <property type="entry name" value="PHOSPHOPANTETHEINE"/>
    <property type="match status" value="2"/>
</dbReference>
<dbReference type="PROSITE" id="PS50075">
    <property type="entry name" value="CARRIER"/>
    <property type="match status" value="3"/>
</dbReference>
<feature type="region of interest" description="Disordered" evidence="8">
    <location>
        <begin position="886"/>
        <end position="910"/>
    </location>
</feature>
<dbReference type="InterPro" id="IPR016036">
    <property type="entry name" value="Malonyl_transacylase_ACP-bd"/>
</dbReference>
<dbReference type="Pfam" id="PF18369">
    <property type="entry name" value="PKS_DE"/>
    <property type="match status" value="3"/>
</dbReference>
<feature type="domain" description="Carrier" evidence="9">
    <location>
        <begin position="1537"/>
        <end position="1612"/>
    </location>
</feature>
<dbReference type="InterPro" id="IPR032821">
    <property type="entry name" value="PKS_assoc"/>
</dbReference>
<keyword evidence="4" id="KW-0808">Transferase</keyword>
<feature type="region of interest" description="Disordered" evidence="8">
    <location>
        <begin position="4011"/>
        <end position="4036"/>
    </location>
</feature>
<dbReference type="SMART" id="SM00825">
    <property type="entry name" value="PKS_KS"/>
    <property type="match status" value="3"/>
</dbReference>
<evidence type="ECO:0000259" key="9">
    <source>
        <dbReference type="PROSITE" id="PS50075"/>
    </source>
</evidence>
<dbReference type="PROSITE" id="PS52004">
    <property type="entry name" value="KS3_2"/>
    <property type="match status" value="3"/>
</dbReference>
<dbReference type="InterPro" id="IPR016039">
    <property type="entry name" value="Thiolase-like"/>
</dbReference>
<keyword evidence="3" id="KW-0597">Phosphoprotein</keyword>
<dbReference type="InterPro" id="IPR020841">
    <property type="entry name" value="PKS_Beta-ketoAc_synthase_dom"/>
</dbReference>
<dbReference type="GO" id="GO:0033068">
    <property type="term" value="P:macrolide biosynthetic process"/>
    <property type="evidence" value="ECO:0007669"/>
    <property type="project" value="UniProtKB-ARBA"/>
</dbReference>
<feature type="compositionally biased region" description="Low complexity" evidence="8">
    <location>
        <begin position="3080"/>
        <end position="3090"/>
    </location>
</feature>
<gene>
    <name evidence="11" type="ORF">SANT12839_087320</name>
</gene>
<feature type="domain" description="Ketosynthase family 3 (KS3)" evidence="10">
    <location>
        <begin position="1630"/>
        <end position="2056"/>
    </location>
</feature>
<comment type="cofactor">
    <cofactor evidence="1">
        <name>pantetheine 4'-phosphate</name>
        <dbReference type="ChEBI" id="CHEBI:47942"/>
    </cofactor>
</comment>
<dbReference type="InterPro" id="IPR006162">
    <property type="entry name" value="Ppantetheine_attach_site"/>
</dbReference>
<dbReference type="Gene3D" id="3.40.50.720">
    <property type="entry name" value="NAD(P)-binding Rossmann-like Domain"/>
    <property type="match status" value="3"/>
</dbReference>
<dbReference type="Pfam" id="PF00550">
    <property type="entry name" value="PP-binding"/>
    <property type="match status" value="3"/>
</dbReference>
<dbReference type="SMART" id="SM00823">
    <property type="entry name" value="PKS_PP"/>
    <property type="match status" value="3"/>
</dbReference>
<feature type="compositionally biased region" description="Low complexity" evidence="8">
    <location>
        <begin position="2455"/>
        <end position="2480"/>
    </location>
</feature>
<evidence type="ECO:0000256" key="4">
    <source>
        <dbReference type="ARBA" id="ARBA00022679"/>
    </source>
</evidence>
<dbReference type="SMART" id="SM00822">
    <property type="entry name" value="PKS_KR"/>
    <property type="match status" value="3"/>
</dbReference>
<reference evidence="11 12" key="1">
    <citation type="journal article" date="2020" name="Int. J. Syst. Evol. Microbiol.">
        <title>Reclassification of Streptomyces castelarensis and Streptomyces sporoclivatus as later heterotypic synonyms of Streptomyces antimycoticus.</title>
        <authorList>
            <person name="Komaki H."/>
            <person name="Tamura T."/>
        </authorList>
    </citation>
    <scope>NUCLEOTIDE SEQUENCE [LARGE SCALE GENOMIC DNA]</scope>
    <source>
        <strain evidence="11 12">NBRC 12839</strain>
    </source>
</reference>
<dbReference type="InterPro" id="IPR018201">
    <property type="entry name" value="Ketoacyl_synth_AS"/>
</dbReference>
<evidence type="ECO:0000256" key="2">
    <source>
        <dbReference type="ARBA" id="ARBA00022450"/>
    </source>
</evidence>
<evidence type="ECO:0000313" key="11">
    <source>
        <dbReference type="EMBL" id="GDY47850.1"/>
    </source>
</evidence>
<evidence type="ECO:0000256" key="7">
    <source>
        <dbReference type="ARBA" id="ARBA00023315"/>
    </source>
</evidence>
<evidence type="ECO:0000256" key="6">
    <source>
        <dbReference type="ARBA" id="ARBA00023268"/>
    </source>
</evidence>
<feature type="region of interest" description="Disordered" evidence="8">
    <location>
        <begin position="2451"/>
        <end position="2480"/>
    </location>
</feature>
<evidence type="ECO:0000313" key="12">
    <source>
        <dbReference type="Proteomes" id="UP000299290"/>
    </source>
</evidence>
<dbReference type="Pfam" id="PF02801">
    <property type="entry name" value="Ketoacyl-synt_C"/>
    <property type="match status" value="3"/>
</dbReference>
<dbReference type="GO" id="GO:0004315">
    <property type="term" value="F:3-oxoacyl-[acyl-carrier-protein] synthase activity"/>
    <property type="evidence" value="ECO:0007669"/>
    <property type="project" value="InterPro"/>
</dbReference>
<name>A0A4D4KMI7_9ACTN</name>
<keyword evidence="5" id="KW-0045">Antibiotic biosynthesis</keyword>
<keyword evidence="6" id="KW-0511">Multifunctional enzyme</keyword>
<dbReference type="EMBL" id="BJHV01000001">
    <property type="protein sequence ID" value="GDY47850.1"/>
    <property type="molecule type" value="Genomic_DNA"/>
</dbReference>
<evidence type="ECO:0000256" key="5">
    <source>
        <dbReference type="ARBA" id="ARBA00023194"/>
    </source>
</evidence>
<dbReference type="SUPFAM" id="SSF53901">
    <property type="entry name" value="Thiolase-like"/>
    <property type="match status" value="3"/>
</dbReference>
<dbReference type="InterPro" id="IPR014031">
    <property type="entry name" value="Ketoacyl_synth_C"/>
</dbReference>
<dbReference type="InterPro" id="IPR041618">
    <property type="entry name" value="PKS_DE"/>
</dbReference>
<dbReference type="CDD" id="cd08952">
    <property type="entry name" value="KR_1_SDR_x"/>
    <property type="match status" value="3"/>
</dbReference>
<feature type="domain" description="Ketosynthase family 3 (KS3)" evidence="10">
    <location>
        <begin position="34"/>
        <end position="460"/>
    </location>
</feature>
<feature type="region of interest" description="Disordered" evidence="8">
    <location>
        <begin position="3072"/>
        <end position="3098"/>
    </location>
</feature>
<dbReference type="Pfam" id="PF16197">
    <property type="entry name" value="KAsynt_C_assoc"/>
    <property type="match status" value="3"/>
</dbReference>
<dbReference type="InterPro" id="IPR057326">
    <property type="entry name" value="KR_dom"/>
</dbReference>
<evidence type="ECO:0000259" key="10">
    <source>
        <dbReference type="PROSITE" id="PS52004"/>
    </source>
</evidence>
<dbReference type="SUPFAM" id="SSF55048">
    <property type="entry name" value="Probable ACP-binding domain of malonyl-CoA ACP transacylase"/>
    <property type="match status" value="3"/>
</dbReference>
<dbReference type="InterPro" id="IPR013968">
    <property type="entry name" value="PKS_KR"/>
</dbReference>
<dbReference type="InterPro" id="IPR009081">
    <property type="entry name" value="PP-bd_ACP"/>
</dbReference>
<dbReference type="InterPro" id="IPR014043">
    <property type="entry name" value="Acyl_transferase_dom"/>
</dbReference>
<dbReference type="FunFam" id="3.40.47.10:FF:000019">
    <property type="entry name" value="Polyketide synthase type I"/>
    <property type="match status" value="3"/>
</dbReference>
<dbReference type="PANTHER" id="PTHR43775">
    <property type="entry name" value="FATTY ACID SYNTHASE"/>
    <property type="match status" value="1"/>
</dbReference>
<dbReference type="GO" id="GO:0031177">
    <property type="term" value="F:phosphopantetheine binding"/>
    <property type="evidence" value="ECO:0007669"/>
    <property type="project" value="InterPro"/>
</dbReference>
<dbReference type="Pfam" id="PF00698">
    <property type="entry name" value="Acyl_transf_1"/>
    <property type="match status" value="3"/>
</dbReference>
<dbReference type="Pfam" id="PF22621">
    <property type="entry name" value="CurL-like_PKS_C"/>
    <property type="match status" value="1"/>
</dbReference>
<dbReference type="SMART" id="SM00827">
    <property type="entry name" value="PKS_AT"/>
    <property type="match status" value="3"/>
</dbReference>
<feature type="domain" description="Carrier" evidence="9">
    <location>
        <begin position="4664"/>
        <end position="4739"/>
    </location>
</feature>
<dbReference type="Gene3D" id="1.10.1200.10">
    <property type="entry name" value="ACP-like"/>
    <property type="match status" value="3"/>
</dbReference>
<dbReference type="FunFam" id="1.10.1200.10:FF:000007">
    <property type="entry name" value="Probable polyketide synthase pks17"/>
    <property type="match status" value="3"/>
</dbReference>
<dbReference type="SUPFAM" id="SSF47336">
    <property type="entry name" value="ACP-like"/>
    <property type="match status" value="3"/>
</dbReference>
<feature type="compositionally biased region" description="Low complexity" evidence="8">
    <location>
        <begin position="895"/>
        <end position="910"/>
    </location>
</feature>
<dbReference type="NCBIfam" id="NF045894">
    <property type="entry name" value="PKS_plus_SDR"/>
    <property type="match status" value="3"/>
</dbReference>
<dbReference type="SUPFAM" id="SSF52151">
    <property type="entry name" value="FabD/lysophospholipase-like"/>
    <property type="match status" value="3"/>
</dbReference>
<dbReference type="Pfam" id="PF00109">
    <property type="entry name" value="ketoacyl-synt"/>
    <property type="match status" value="3"/>
</dbReference>
<accession>A0A4D4KMI7</accession>
<protein>
    <recommendedName>
        <fullName evidence="13">Polyketide synthase</fullName>
    </recommendedName>
</protein>
<dbReference type="SMART" id="SM01294">
    <property type="entry name" value="PKS_PP_betabranch"/>
    <property type="match status" value="3"/>
</dbReference>
<dbReference type="PANTHER" id="PTHR43775:SF51">
    <property type="entry name" value="INACTIVE PHENOLPHTHIOCEROL SYNTHESIS POLYKETIDE SYNTHASE TYPE I PKS1-RELATED"/>
    <property type="match status" value="1"/>
</dbReference>
<dbReference type="Pfam" id="PF08659">
    <property type="entry name" value="KR"/>
    <property type="match status" value="3"/>
</dbReference>
<dbReference type="Gene3D" id="6.10.140.1830">
    <property type="match status" value="3"/>
</dbReference>
<keyword evidence="7" id="KW-0012">Acyltransferase</keyword>
<feature type="compositionally biased region" description="Low complexity" evidence="8">
    <location>
        <begin position="4018"/>
        <end position="4036"/>
    </location>
</feature>
<dbReference type="Proteomes" id="UP000299290">
    <property type="component" value="Unassembled WGS sequence"/>
</dbReference>
<dbReference type="InterPro" id="IPR036291">
    <property type="entry name" value="NAD(P)-bd_dom_sf"/>
</dbReference>
<dbReference type="InterPro" id="IPR015083">
    <property type="entry name" value="NorB/c/GfsB-D-like_docking"/>
</dbReference>
<evidence type="ECO:0008006" key="13">
    <source>
        <dbReference type="Google" id="ProtNLM"/>
    </source>
</evidence>
<evidence type="ECO:0000256" key="1">
    <source>
        <dbReference type="ARBA" id="ARBA00001957"/>
    </source>
</evidence>
<dbReference type="InterPro" id="IPR036736">
    <property type="entry name" value="ACP-like_sf"/>
</dbReference>
<proteinExistence type="predicted"/>
<dbReference type="PROSITE" id="PS00606">
    <property type="entry name" value="KS3_1"/>
    <property type="match status" value="2"/>
</dbReference>
<evidence type="ECO:0000256" key="8">
    <source>
        <dbReference type="SAM" id="MobiDB-lite"/>
    </source>
</evidence>
<dbReference type="InterPro" id="IPR016035">
    <property type="entry name" value="Acyl_Trfase/lysoPLipase"/>
</dbReference>
<dbReference type="Pfam" id="PF08990">
    <property type="entry name" value="Docking"/>
    <property type="match status" value="1"/>
</dbReference>
<dbReference type="InterPro" id="IPR020806">
    <property type="entry name" value="PKS_PP-bd"/>
</dbReference>
<dbReference type="SUPFAM" id="SSF51735">
    <property type="entry name" value="NAD(P)-binding Rossmann-fold domains"/>
    <property type="match status" value="6"/>
</dbReference>
<dbReference type="Gene3D" id="3.40.47.10">
    <property type="match status" value="3"/>
</dbReference>